<evidence type="ECO:0000256" key="1">
    <source>
        <dbReference type="ARBA" id="ARBA00004370"/>
    </source>
</evidence>
<comment type="caution">
    <text evidence="7">The sequence shown here is derived from an EMBL/GenBank/DDBJ whole genome shotgun (WGS) entry which is preliminary data.</text>
</comment>
<organism evidence="7 8">
    <name type="scientific">Rotaria magnacalcarata</name>
    <dbReference type="NCBI Taxonomy" id="392030"/>
    <lineage>
        <taxon>Eukaryota</taxon>
        <taxon>Metazoa</taxon>
        <taxon>Spiralia</taxon>
        <taxon>Gnathifera</taxon>
        <taxon>Rotifera</taxon>
        <taxon>Eurotatoria</taxon>
        <taxon>Bdelloidea</taxon>
        <taxon>Philodinida</taxon>
        <taxon>Philodinidae</taxon>
        <taxon>Rotaria</taxon>
    </lineage>
</organism>
<dbReference type="GO" id="GO:0061025">
    <property type="term" value="P:membrane fusion"/>
    <property type="evidence" value="ECO:0007669"/>
    <property type="project" value="TreeGrafter"/>
</dbReference>
<keyword evidence="2" id="KW-0812">Transmembrane</keyword>
<sequence>MDCGAPDFLGRVQCSPFVRLVPDEIKPTIKLKWFPIKRGRDDAGELLAAFELFLLPETDSEKKMPPHPPKRDSLFIVSQVIRPQLVRTGIEILCWGVRNMKTFMLSDVDCPQVVVEKTSNFHKPLLFLDVMLPKEDLYAPPMNIKVNDHRSFGRKPVVGFHVIKSLEQYRCDPTAPSLTLMQAAQDAALPATSPVEEVSVSTDKKSKKHRREKSGSPKPTSLADDTVATTTVALTTNELETTTVDKKQ</sequence>
<evidence type="ECO:0000256" key="2">
    <source>
        <dbReference type="ARBA" id="ARBA00022692"/>
    </source>
</evidence>
<dbReference type="AlphaFoldDB" id="A0A8S3CRL5"/>
<name>A0A8S3CRL5_9BILA</name>
<keyword evidence="5" id="KW-0472">Membrane</keyword>
<dbReference type="EMBL" id="CAJOBI010184064">
    <property type="protein sequence ID" value="CAF4937248.1"/>
    <property type="molecule type" value="Genomic_DNA"/>
</dbReference>
<dbReference type="PANTHER" id="PTHR12546">
    <property type="entry name" value="FER-1-LIKE"/>
    <property type="match status" value="1"/>
</dbReference>
<keyword evidence="3" id="KW-0677">Repeat</keyword>
<feature type="region of interest" description="Disordered" evidence="6">
    <location>
        <begin position="191"/>
        <end position="228"/>
    </location>
</feature>
<dbReference type="GO" id="GO:0016020">
    <property type="term" value="C:membrane"/>
    <property type="evidence" value="ECO:0007669"/>
    <property type="project" value="UniProtKB-SubCell"/>
</dbReference>
<accession>A0A8S3CRL5</accession>
<dbReference type="PANTHER" id="PTHR12546:SF33">
    <property type="entry name" value="SPERM VESICLE FUSION PROTEIN FER-1"/>
    <property type="match status" value="1"/>
</dbReference>
<keyword evidence="4" id="KW-1133">Transmembrane helix</keyword>
<comment type="subcellular location">
    <subcellularLocation>
        <location evidence="1">Membrane</location>
    </subcellularLocation>
</comment>
<evidence type="ECO:0000256" key="6">
    <source>
        <dbReference type="SAM" id="MobiDB-lite"/>
    </source>
</evidence>
<proteinExistence type="predicted"/>
<gene>
    <name evidence="7" type="ORF">SMN809_LOCUS53473</name>
</gene>
<protein>
    <submittedName>
        <fullName evidence="7">Uncharacterized protein</fullName>
    </submittedName>
</protein>
<dbReference type="GO" id="GO:0007009">
    <property type="term" value="P:plasma membrane organization"/>
    <property type="evidence" value="ECO:0007669"/>
    <property type="project" value="TreeGrafter"/>
</dbReference>
<evidence type="ECO:0000256" key="5">
    <source>
        <dbReference type="ARBA" id="ARBA00023136"/>
    </source>
</evidence>
<dbReference type="Proteomes" id="UP000676336">
    <property type="component" value="Unassembled WGS sequence"/>
</dbReference>
<evidence type="ECO:0000256" key="4">
    <source>
        <dbReference type="ARBA" id="ARBA00022989"/>
    </source>
</evidence>
<evidence type="ECO:0000256" key="3">
    <source>
        <dbReference type="ARBA" id="ARBA00022737"/>
    </source>
</evidence>
<evidence type="ECO:0000313" key="8">
    <source>
        <dbReference type="Proteomes" id="UP000676336"/>
    </source>
</evidence>
<reference evidence="7" key="1">
    <citation type="submission" date="2021-02" db="EMBL/GenBank/DDBJ databases">
        <authorList>
            <person name="Nowell W R."/>
        </authorList>
    </citation>
    <scope>NUCLEOTIDE SEQUENCE</scope>
</reference>
<dbReference type="InterPro" id="IPR037721">
    <property type="entry name" value="Ferlin"/>
</dbReference>
<evidence type="ECO:0000313" key="7">
    <source>
        <dbReference type="EMBL" id="CAF4937248.1"/>
    </source>
</evidence>